<accession>A0A7L9U0I2</accession>
<name>A0A7L9U0I2_9BURK</name>
<dbReference type="RefSeq" id="WP_193684832.1">
    <property type="nucleotide sequence ID" value="NZ_CP062941.1"/>
</dbReference>
<dbReference type="PANTHER" id="PTHR48050">
    <property type="entry name" value="STEROL 3-BETA-GLUCOSYLTRANSFERASE"/>
    <property type="match status" value="1"/>
</dbReference>
<dbReference type="InterPro" id="IPR002213">
    <property type="entry name" value="UDP_glucos_trans"/>
</dbReference>
<dbReference type="CDD" id="cd03784">
    <property type="entry name" value="GT1_Gtf-like"/>
    <property type="match status" value="1"/>
</dbReference>
<dbReference type="InterPro" id="IPR050426">
    <property type="entry name" value="Glycosyltransferase_28"/>
</dbReference>
<keyword evidence="4" id="KW-1185">Reference proteome</keyword>
<dbReference type="GO" id="GO:0016758">
    <property type="term" value="F:hexosyltransferase activity"/>
    <property type="evidence" value="ECO:0007669"/>
    <property type="project" value="InterPro"/>
</dbReference>
<dbReference type="AlphaFoldDB" id="A0A7L9U0I2"/>
<dbReference type="GO" id="GO:0005975">
    <property type="term" value="P:carbohydrate metabolic process"/>
    <property type="evidence" value="ECO:0007669"/>
    <property type="project" value="InterPro"/>
</dbReference>
<dbReference type="Pfam" id="PF06722">
    <property type="entry name" value="EryCIII-like_C"/>
    <property type="match status" value="1"/>
</dbReference>
<dbReference type="KEGG" id="mlir:LPB04_12090"/>
<reference evidence="3 4" key="1">
    <citation type="submission" date="2020-10" db="EMBL/GenBank/DDBJ databases">
        <title>Genome sequencing of Massilia sp. LPB0304.</title>
        <authorList>
            <person name="Kim J."/>
        </authorList>
    </citation>
    <scope>NUCLEOTIDE SEQUENCE [LARGE SCALE GENOMIC DNA]</scope>
    <source>
        <strain evidence="3 4">LPB0304</strain>
    </source>
</reference>
<protein>
    <submittedName>
        <fullName evidence="3">Glycosyltransferase family 1 protein</fullName>
    </submittedName>
</protein>
<sequence length="424" mass="46261">MEVERKPLHVVLVTIGSAGDLFPFLRIGLALRDAGHRVSFLGPVQHEPFVHAAELPFHGLPADPAVLDHPDLWHPTRGFSVVWEATRPAMAAVPAFMAALPADAHYVMLVHPLALPEADLCRAARPELRIAAAFLAPSNLPTVHDPLMLGPWRVPRWVPHGVRRRLWRSLAARFVDPVALPDLNAARRRAGLVPVRSLIDTVTSVADLSIALFPTWFAPTPPDWPRPLVRSGFPLFDPNPQAALSSELQHFLGQGGRPLVFTPGTGNRQARAYFEHAIEAARLLGERAVFLTPHRDQLPAELPHHVFWQEYVPLRALLPRVAVLVHHGGIGTTAEALHAGTAQLVVPLAHDQFDNGARVEALSVGLSLPATRLNTRRLVAGLEALLDDDGLRGRCRAVAGNFRGDAGVGAVVKALEEMVHTTYR</sequence>
<dbReference type="Proteomes" id="UP000593875">
    <property type="component" value="Chromosome"/>
</dbReference>
<dbReference type="Gene3D" id="3.40.50.2000">
    <property type="entry name" value="Glycogen Phosphorylase B"/>
    <property type="match status" value="2"/>
</dbReference>
<feature type="domain" description="Glycosyltransferase family 28 N-terminal" evidence="1">
    <location>
        <begin position="10"/>
        <end position="68"/>
    </location>
</feature>
<dbReference type="GO" id="GO:0033072">
    <property type="term" value="P:vancomycin biosynthetic process"/>
    <property type="evidence" value="ECO:0007669"/>
    <property type="project" value="UniProtKB-ARBA"/>
</dbReference>
<evidence type="ECO:0000259" key="2">
    <source>
        <dbReference type="Pfam" id="PF06722"/>
    </source>
</evidence>
<organism evidence="3 4">
    <name type="scientific">Massilia litorea</name>
    <dbReference type="NCBI Taxonomy" id="2769491"/>
    <lineage>
        <taxon>Bacteria</taxon>
        <taxon>Pseudomonadati</taxon>
        <taxon>Pseudomonadota</taxon>
        <taxon>Betaproteobacteria</taxon>
        <taxon>Burkholderiales</taxon>
        <taxon>Oxalobacteraceae</taxon>
        <taxon>Telluria group</taxon>
        <taxon>Massilia</taxon>
    </lineage>
</organism>
<keyword evidence="3" id="KW-0808">Transferase</keyword>
<evidence type="ECO:0000313" key="3">
    <source>
        <dbReference type="EMBL" id="QOL47772.1"/>
    </source>
</evidence>
<dbReference type="PANTHER" id="PTHR48050:SF13">
    <property type="entry name" value="STEROL 3-BETA-GLUCOSYLTRANSFERASE UGT80A2"/>
    <property type="match status" value="1"/>
</dbReference>
<dbReference type="GO" id="GO:0008194">
    <property type="term" value="F:UDP-glycosyltransferase activity"/>
    <property type="evidence" value="ECO:0007669"/>
    <property type="project" value="InterPro"/>
</dbReference>
<evidence type="ECO:0000313" key="4">
    <source>
        <dbReference type="Proteomes" id="UP000593875"/>
    </source>
</evidence>
<evidence type="ECO:0000259" key="1">
    <source>
        <dbReference type="Pfam" id="PF03033"/>
    </source>
</evidence>
<dbReference type="EMBL" id="CP062941">
    <property type="protein sequence ID" value="QOL47772.1"/>
    <property type="molecule type" value="Genomic_DNA"/>
</dbReference>
<dbReference type="InterPro" id="IPR004276">
    <property type="entry name" value="GlycoTrans_28_N"/>
</dbReference>
<gene>
    <name evidence="3" type="ORF">LPB04_12090</name>
</gene>
<proteinExistence type="predicted"/>
<feature type="domain" description="Erythromycin biosynthesis protein CIII-like C-terminal" evidence="2">
    <location>
        <begin position="294"/>
        <end position="418"/>
    </location>
</feature>
<dbReference type="Pfam" id="PF03033">
    <property type="entry name" value="Glyco_transf_28"/>
    <property type="match status" value="1"/>
</dbReference>
<dbReference type="InterPro" id="IPR010610">
    <property type="entry name" value="EryCIII-like_C"/>
</dbReference>
<dbReference type="SUPFAM" id="SSF53756">
    <property type="entry name" value="UDP-Glycosyltransferase/glycogen phosphorylase"/>
    <property type="match status" value="1"/>
</dbReference>